<name>A0A194W279_CYTMA</name>
<evidence type="ECO:0000256" key="2">
    <source>
        <dbReference type="ARBA" id="ARBA00004685"/>
    </source>
</evidence>
<keyword evidence="5" id="KW-0560">Oxidoreductase</keyword>
<dbReference type="GO" id="GO:0016020">
    <property type="term" value="C:membrane"/>
    <property type="evidence" value="ECO:0007669"/>
    <property type="project" value="UniProtKB-SubCell"/>
</dbReference>
<evidence type="ECO:0000256" key="6">
    <source>
        <dbReference type="ARBA" id="ARBA00023026"/>
    </source>
</evidence>
<comment type="similarity">
    <text evidence="9">Belongs to the ustYa family.</text>
</comment>
<evidence type="ECO:0000313" key="12">
    <source>
        <dbReference type="EMBL" id="KUI70377.1"/>
    </source>
</evidence>
<keyword evidence="6" id="KW-0843">Virulence</keyword>
<feature type="region of interest" description="Disordered" evidence="10">
    <location>
        <begin position="1"/>
        <end position="51"/>
    </location>
</feature>
<keyword evidence="8" id="KW-0325">Glycoprotein</keyword>
<comment type="pathway">
    <text evidence="2">Mycotoxin biosynthesis.</text>
</comment>
<dbReference type="Pfam" id="PF11807">
    <property type="entry name" value="UstYa"/>
    <property type="match status" value="1"/>
</dbReference>
<evidence type="ECO:0000313" key="13">
    <source>
        <dbReference type="Proteomes" id="UP000078559"/>
    </source>
</evidence>
<proteinExistence type="inferred from homology"/>
<evidence type="ECO:0000256" key="9">
    <source>
        <dbReference type="ARBA" id="ARBA00035112"/>
    </source>
</evidence>
<dbReference type="EMBL" id="CM003103">
    <property type="protein sequence ID" value="KUI70377.1"/>
    <property type="molecule type" value="Genomic_DNA"/>
</dbReference>
<protein>
    <recommendedName>
        <fullName evidence="14">Cyclochlorotine biosynthesis protein O</fullName>
    </recommendedName>
</protein>
<evidence type="ECO:0000256" key="1">
    <source>
        <dbReference type="ARBA" id="ARBA00004167"/>
    </source>
</evidence>
<evidence type="ECO:0000256" key="11">
    <source>
        <dbReference type="SAM" id="Phobius"/>
    </source>
</evidence>
<dbReference type="InterPro" id="IPR021765">
    <property type="entry name" value="UstYa-like"/>
</dbReference>
<feature type="transmembrane region" description="Helical" evidence="11">
    <location>
        <begin position="70"/>
        <end position="94"/>
    </location>
</feature>
<dbReference type="AlphaFoldDB" id="A0A194W279"/>
<evidence type="ECO:0000256" key="10">
    <source>
        <dbReference type="SAM" id="MobiDB-lite"/>
    </source>
</evidence>
<feature type="compositionally biased region" description="Polar residues" evidence="10">
    <location>
        <begin position="31"/>
        <end position="40"/>
    </location>
</feature>
<evidence type="ECO:0000256" key="5">
    <source>
        <dbReference type="ARBA" id="ARBA00023002"/>
    </source>
</evidence>
<evidence type="ECO:0000256" key="7">
    <source>
        <dbReference type="ARBA" id="ARBA00023136"/>
    </source>
</evidence>
<dbReference type="OrthoDB" id="3687641at2759"/>
<evidence type="ECO:0000256" key="8">
    <source>
        <dbReference type="ARBA" id="ARBA00023180"/>
    </source>
</evidence>
<comment type="subcellular location">
    <subcellularLocation>
        <location evidence="1">Membrane</location>
        <topology evidence="1">Single-pass membrane protein</topology>
    </subcellularLocation>
</comment>
<keyword evidence="4 11" id="KW-1133">Transmembrane helix</keyword>
<dbReference type="GO" id="GO:0043386">
    <property type="term" value="P:mycotoxin biosynthetic process"/>
    <property type="evidence" value="ECO:0007669"/>
    <property type="project" value="InterPro"/>
</dbReference>
<keyword evidence="13" id="KW-1185">Reference proteome</keyword>
<accession>A0A194W279</accession>
<dbReference type="PANTHER" id="PTHR33365:SF4">
    <property type="entry name" value="CYCLOCHLOROTINE BIOSYNTHESIS PROTEIN O"/>
    <property type="match status" value="1"/>
</dbReference>
<feature type="compositionally biased region" description="Polar residues" evidence="10">
    <location>
        <begin position="1"/>
        <end position="18"/>
    </location>
</feature>
<evidence type="ECO:0000256" key="3">
    <source>
        <dbReference type="ARBA" id="ARBA00022692"/>
    </source>
</evidence>
<dbReference type="PANTHER" id="PTHR33365">
    <property type="entry name" value="YALI0B05434P"/>
    <property type="match status" value="1"/>
</dbReference>
<dbReference type="Proteomes" id="UP000078559">
    <property type="component" value="Chromosome 6"/>
</dbReference>
<gene>
    <name evidence="12" type="ORF">VM1G_06403</name>
</gene>
<evidence type="ECO:0000256" key="4">
    <source>
        <dbReference type="ARBA" id="ARBA00022989"/>
    </source>
</evidence>
<sequence length="325" mass="37379">MSAAQGSHFTHKASSSFGESKYAPVPINDPEPSSTLSPQRMNDEGEGEEPCQQCTSLRHEIKLLNRDRSLTICIFGAFIVLLSSNLIITTLFYIRDHYPSVAKEGASPPSSYLPSFQTAEITDQECLRRTSSFTPALEAIEYYDTDFDNQFAHRTEYRGPPTKQREQAWLELWHHEGIMIESWQMPMLNRTDLEGYEKVAPEKGDGYIALFEVHHQLHCLNLVRQYTWLLMGSYSEDDIPPDLRESPKANRMHVDHCIETLRLSLMCHGDMSPLLVTMDPNEPLGRKADFNTHHRCRNFTKLQEWTKANGVEDWEKDTEPVHNHL</sequence>
<organism evidence="12 13">
    <name type="scientific">Cytospora mali</name>
    <name type="common">Apple Valsa canker fungus</name>
    <name type="synonym">Valsa mali</name>
    <dbReference type="NCBI Taxonomy" id="578113"/>
    <lineage>
        <taxon>Eukaryota</taxon>
        <taxon>Fungi</taxon>
        <taxon>Dikarya</taxon>
        <taxon>Ascomycota</taxon>
        <taxon>Pezizomycotina</taxon>
        <taxon>Sordariomycetes</taxon>
        <taxon>Sordariomycetidae</taxon>
        <taxon>Diaporthales</taxon>
        <taxon>Cytosporaceae</taxon>
        <taxon>Cytospora</taxon>
    </lineage>
</organism>
<dbReference type="GO" id="GO:0016491">
    <property type="term" value="F:oxidoreductase activity"/>
    <property type="evidence" value="ECO:0007669"/>
    <property type="project" value="UniProtKB-KW"/>
</dbReference>
<keyword evidence="3 11" id="KW-0812">Transmembrane</keyword>
<keyword evidence="7 11" id="KW-0472">Membrane</keyword>
<reference evidence="12" key="1">
    <citation type="submission" date="2014-12" db="EMBL/GenBank/DDBJ databases">
        <title>Genome Sequence of Valsa Canker Pathogens Uncovers a Specific Adaption of Colonization on Woody Bark.</title>
        <authorList>
            <person name="Yin Z."/>
            <person name="Liu H."/>
            <person name="Gao X."/>
            <person name="Li Z."/>
            <person name="Song N."/>
            <person name="Ke X."/>
            <person name="Dai Q."/>
            <person name="Wu Y."/>
            <person name="Sun Y."/>
            <person name="Xu J.-R."/>
            <person name="Kang Z.K."/>
            <person name="Wang L."/>
            <person name="Huang L."/>
        </authorList>
    </citation>
    <scope>NUCLEOTIDE SEQUENCE [LARGE SCALE GENOMIC DNA]</scope>
    <source>
        <strain evidence="12">03-8</strain>
    </source>
</reference>
<evidence type="ECO:0008006" key="14">
    <source>
        <dbReference type="Google" id="ProtNLM"/>
    </source>
</evidence>